<evidence type="ECO:0000313" key="3">
    <source>
        <dbReference type="EMBL" id="TQL57582.1"/>
    </source>
</evidence>
<feature type="region of interest" description="Disordered" evidence="1">
    <location>
        <begin position="324"/>
        <end position="344"/>
    </location>
</feature>
<evidence type="ECO:0000256" key="2">
    <source>
        <dbReference type="SAM" id="Phobius"/>
    </source>
</evidence>
<dbReference type="EMBL" id="VFOR01000002">
    <property type="protein sequence ID" value="TQL57582.1"/>
    <property type="molecule type" value="Genomic_DNA"/>
</dbReference>
<feature type="transmembrane region" description="Helical" evidence="2">
    <location>
        <begin position="91"/>
        <end position="109"/>
    </location>
</feature>
<feature type="transmembrane region" description="Helical" evidence="2">
    <location>
        <begin position="268"/>
        <end position="286"/>
    </location>
</feature>
<evidence type="ECO:0000313" key="4">
    <source>
        <dbReference type="Proteomes" id="UP000316196"/>
    </source>
</evidence>
<feature type="transmembrane region" description="Helical" evidence="2">
    <location>
        <begin position="169"/>
        <end position="190"/>
    </location>
</feature>
<feature type="transmembrane region" description="Helical" evidence="2">
    <location>
        <begin position="67"/>
        <end position="85"/>
    </location>
</feature>
<gene>
    <name evidence="3" type="ORF">FB460_1415</name>
</gene>
<dbReference type="AlphaFoldDB" id="A0A542ZB96"/>
<sequence>MTQVLDTGRRPGVLTLSLLGIAGALTVSLSAPLATTVIGLALFGILHHVLELRYITGRFGTLFSLEGWVLLLALISGIVLCRTTAPWAPDFSRIGEISLGYLVIGYALVRVLRGGRRVIAVSIVAALAALSFHWSTWHFIVLTHLHNVIPLFFWWEWSRRITDPLRRRAFRAIHLLWVVAIPTLILAGALDGVLTAGSQLVAPVVGDGSSIIESTSIPDASPIVDLRFLTIFAFEQTMHYVTWVGMMPTLTPRETRAFEQRVPALRGWRTWLLGLGLAGLLGLVFISDYLQGRSLYGTIASYHAYLEYPVLLGVVFGAGTSQPMDAHSTSGTASVETATAATRR</sequence>
<feature type="transmembrane region" description="Helical" evidence="2">
    <location>
        <begin position="140"/>
        <end position="157"/>
    </location>
</feature>
<feature type="transmembrane region" description="Helical" evidence="2">
    <location>
        <begin position="12"/>
        <end position="31"/>
    </location>
</feature>
<evidence type="ECO:0000256" key="1">
    <source>
        <dbReference type="SAM" id="MobiDB-lite"/>
    </source>
</evidence>
<accession>A0A542ZB96</accession>
<dbReference type="OrthoDB" id="3366272at2"/>
<name>A0A542ZB96_9ACTN</name>
<reference evidence="3 4" key="1">
    <citation type="submission" date="2019-06" db="EMBL/GenBank/DDBJ databases">
        <title>Sequencing the genomes of 1000 actinobacteria strains.</title>
        <authorList>
            <person name="Klenk H.-P."/>
        </authorList>
    </citation>
    <scope>NUCLEOTIDE SEQUENCE [LARGE SCALE GENOMIC DNA]</scope>
    <source>
        <strain evidence="3 4">DSM 8251</strain>
    </source>
</reference>
<protein>
    <submittedName>
        <fullName evidence="3">Uncharacterized protein</fullName>
    </submittedName>
</protein>
<dbReference type="RefSeq" id="WP_142093447.1">
    <property type="nucleotide sequence ID" value="NZ_BAAAMD010000003.1"/>
</dbReference>
<keyword evidence="2" id="KW-0812">Transmembrane</keyword>
<keyword evidence="2" id="KW-0472">Membrane</keyword>
<organism evidence="3 4">
    <name type="scientific">Propioniferax innocua</name>
    <dbReference type="NCBI Taxonomy" id="1753"/>
    <lineage>
        <taxon>Bacteria</taxon>
        <taxon>Bacillati</taxon>
        <taxon>Actinomycetota</taxon>
        <taxon>Actinomycetes</taxon>
        <taxon>Propionibacteriales</taxon>
        <taxon>Propionibacteriaceae</taxon>
        <taxon>Propioniferax</taxon>
    </lineage>
</organism>
<comment type="caution">
    <text evidence="3">The sequence shown here is derived from an EMBL/GenBank/DDBJ whole genome shotgun (WGS) entry which is preliminary data.</text>
</comment>
<proteinExistence type="predicted"/>
<dbReference type="Proteomes" id="UP000316196">
    <property type="component" value="Unassembled WGS sequence"/>
</dbReference>
<keyword evidence="2" id="KW-1133">Transmembrane helix</keyword>
<keyword evidence="4" id="KW-1185">Reference proteome</keyword>